<dbReference type="AlphaFoldDB" id="A0ABD5RW16"/>
<dbReference type="SUPFAM" id="SSF53850">
    <property type="entry name" value="Periplasmic binding protein-like II"/>
    <property type="match status" value="1"/>
</dbReference>
<feature type="domain" description="Solute-binding protein family 5" evidence="5">
    <location>
        <begin position="105"/>
        <end position="457"/>
    </location>
</feature>
<dbReference type="GO" id="GO:0042597">
    <property type="term" value="C:periplasmic space"/>
    <property type="evidence" value="ECO:0007669"/>
    <property type="project" value="UniProtKB-ARBA"/>
</dbReference>
<evidence type="ECO:0000313" key="7">
    <source>
        <dbReference type="Proteomes" id="UP001596328"/>
    </source>
</evidence>
<evidence type="ECO:0000256" key="4">
    <source>
        <dbReference type="SAM" id="MobiDB-lite"/>
    </source>
</evidence>
<keyword evidence="7" id="KW-1185">Reference proteome</keyword>
<reference evidence="6 7" key="1">
    <citation type="journal article" date="2019" name="Int. J. Syst. Evol. Microbiol.">
        <title>The Global Catalogue of Microorganisms (GCM) 10K type strain sequencing project: providing services to taxonomists for standard genome sequencing and annotation.</title>
        <authorList>
            <consortium name="The Broad Institute Genomics Platform"/>
            <consortium name="The Broad Institute Genome Sequencing Center for Infectious Disease"/>
            <person name="Wu L."/>
            <person name="Ma J."/>
        </authorList>
    </citation>
    <scope>NUCLEOTIDE SEQUENCE [LARGE SCALE GENOMIC DNA]</scope>
    <source>
        <strain evidence="6 7">NBRC 111368</strain>
    </source>
</reference>
<dbReference type="Gene3D" id="3.40.190.10">
    <property type="entry name" value="Periplasmic binding protein-like II"/>
    <property type="match status" value="1"/>
</dbReference>
<keyword evidence="2" id="KW-0813">Transport</keyword>
<gene>
    <name evidence="6" type="ORF">ACFQE1_02805</name>
</gene>
<accession>A0ABD5RW16</accession>
<proteinExistence type="inferred from homology"/>
<evidence type="ECO:0000256" key="2">
    <source>
        <dbReference type="ARBA" id="ARBA00022448"/>
    </source>
</evidence>
<evidence type="ECO:0000256" key="1">
    <source>
        <dbReference type="ARBA" id="ARBA00005695"/>
    </source>
</evidence>
<comment type="similarity">
    <text evidence="1">Belongs to the bacterial solute-binding protein 5 family.</text>
</comment>
<dbReference type="Proteomes" id="UP001596328">
    <property type="component" value="Unassembled WGS sequence"/>
</dbReference>
<feature type="compositionally biased region" description="Polar residues" evidence="4">
    <location>
        <begin position="46"/>
        <end position="60"/>
    </location>
</feature>
<sequence>MVDQDITRRKILAATGVALPVGLAGCSSDGGESTTNQGASGGTTGGNETATQGSNAGGQTELNIGQALQPTRFDPILQFSNPDALVGNRIYSSLYTYTEGTDTTTDIAESEPEITRENTRYVIPLRQNVTFHNGDPLTAEDVAYSFRAPIEEETPLASIFSVIDSATAVDEHTVQFDLEYPFAMFDDLLTHQIVPKAVREEDPQAFNTEQPIGSGPFRFAGWEESSYVELERWDDYWGETKPNVSRIRFVPITESTTRVTELETGSQDIIETIPPKLWSTVEGIQGASIASVESIGYFYTAFNMKEGPTTDLKVREAIDHCVSMDDAVQRFIEPSGLRQYSPMPGPINEDWGFPVDQWKDIPNDKNIEEAKQLFSEADVPSDWNCKIIVPPDDNRENIGTSIANGIKEAGYNANVQRLDWGTMLSQAYTGNADDYNIYVLGWVRYPDPDDFMYNLFHIDSAGANQGVYYENEEVMNQIEEARRSIDRDTRKELYTKAITTILEDKVHLPVFNYKNSYGVRSRVQDFSVHPVSPINPRVVTDYGNVSIQE</sequence>
<name>A0ABD5RW16_9EURY</name>
<dbReference type="PANTHER" id="PTHR30290:SF9">
    <property type="entry name" value="OLIGOPEPTIDE-BINDING PROTEIN APPA"/>
    <property type="match status" value="1"/>
</dbReference>
<dbReference type="InterPro" id="IPR000914">
    <property type="entry name" value="SBP_5_dom"/>
</dbReference>
<dbReference type="InterPro" id="IPR030678">
    <property type="entry name" value="Peptide/Ni-bd"/>
</dbReference>
<organism evidence="6 7">
    <name type="scientific">Halobium palmae</name>
    <dbReference type="NCBI Taxonomy" id="1776492"/>
    <lineage>
        <taxon>Archaea</taxon>
        <taxon>Methanobacteriati</taxon>
        <taxon>Methanobacteriota</taxon>
        <taxon>Stenosarchaea group</taxon>
        <taxon>Halobacteria</taxon>
        <taxon>Halobacteriales</taxon>
        <taxon>Haloferacaceae</taxon>
        <taxon>Halobium</taxon>
    </lineage>
</organism>
<dbReference type="Gene3D" id="3.10.105.10">
    <property type="entry name" value="Dipeptide-binding Protein, Domain 3"/>
    <property type="match status" value="1"/>
</dbReference>
<dbReference type="Gene3D" id="3.90.76.10">
    <property type="entry name" value="Dipeptide-binding Protein, Domain 1"/>
    <property type="match status" value="1"/>
</dbReference>
<comment type="caution">
    <text evidence="6">The sequence shown here is derived from an EMBL/GenBank/DDBJ whole genome shotgun (WGS) entry which is preliminary data.</text>
</comment>
<dbReference type="EMBL" id="JBHSWU010000012">
    <property type="protein sequence ID" value="MFC6723341.1"/>
    <property type="molecule type" value="Genomic_DNA"/>
</dbReference>
<dbReference type="InterPro" id="IPR039424">
    <property type="entry name" value="SBP_5"/>
</dbReference>
<evidence type="ECO:0000256" key="3">
    <source>
        <dbReference type="ARBA" id="ARBA00022729"/>
    </source>
</evidence>
<dbReference type="PANTHER" id="PTHR30290">
    <property type="entry name" value="PERIPLASMIC BINDING COMPONENT OF ABC TRANSPORTER"/>
    <property type="match status" value="1"/>
</dbReference>
<protein>
    <submittedName>
        <fullName evidence="6">ABC transporter substrate-binding protein</fullName>
    </submittedName>
</protein>
<dbReference type="CDD" id="cd00995">
    <property type="entry name" value="PBP2_NikA_DppA_OppA_like"/>
    <property type="match status" value="1"/>
</dbReference>
<dbReference type="PIRSF" id="PIRSF002741">
    <property type="entry name" value="MppA"/>
    <property type="match status" value="1"/>
</dbReference>
<dbReference type="Pfam" id="PF00496">
    <property type="entry name" value="SBP_bac_5"/>
    <property type="match status" value="1"/>
</dbReference>
<keyword evidence="3" id="KW-0732">Signal</keyword>
<evidence type="ECO:0000259" key="5">
    <source>
        <dbReference type="Pfam" id="PF00496"/>
    </source>
</evidence>
<evidence type="ECO:0000313" key="6">
    <source>
        <dbReference type="EMBL" id="MFC6723341.1"/>
    </source>
</evidence>
<feature type="region of interest" description="Disordered" evidence="4">
    <location>
        <begin position="27"/>
        <end position="60"/>
    </location>
</feature>